<organism evidence="2 3">
    <name type="scientific">Amborella trichopoda</name>
    <dbReference type="NCBI Taxonomy" id="13333"/>
    <lineage>
        <taxon>Eukaryota</taxon>
        <taxon>Viridiplantae</taxon>
        <taxon>Streptophyta</taxon>
        <taxon>Embryophyta</taxon>
        <taxon>Tracheophyta</taxon>
        <taxon>Spermatophyta</taxon>
        <taxon>Magnoliopsida</taxon>
        <taxon>Amborellales</taxon>
        <taxon>Amborellaceae</taxon>
        <taxon>Amborella</taxon>
    </lineage>
</organism>
<feature type="region of interest" description="Disordered" evidence="1">
    <location>
        <begin position="12"/>
        <end position="94"/>
    </location>
</feature>
<gene>
    <name evidence="2" type="ORF">AMTR_s00015p00095820</name>
</gene>
<feature type="compositionally biased region" description="Pro residues" evidence="1">
    <location>
        <begin position="83"/>
        <end position="94"/>
    </location>
</feature>
<dbReference type="Proteomes" id="UP000017836">
    <property type="component" value="Unassembled WGS sequence"/>
</dbReference>
<dbReference type="Gramene" id="ERN08849">
    <property type="protein sequence ID" value="ERN08849"/>
    <property type="gene ID" value="AMTR_s00015p00095820"/>
</dbReference>
<reference evidence="3" key="1">
    <citation type="journal article" date="2013" name="Science">
        <title>The Amborella genome and the evolution of flowering plants.</title>
        <authorList>
            <consortium name="Amborella Genome Project"/>
        </authorList>
    </citation>
    <scope>NUCLEOTIDE SEQUENCE [LARGE SCALE GENOMIC DNA]</scope>
</reference>
<dbReference type="HOGENOM" id="CLU_2389123_0_0_1"/>
<dbReference type="EMBL" id="KI393208">
    <property type="protein sequence ID" value="ERN08849.1"/>
    <property type="molecule type" value="Genomic_DNA"/>
</dbReference>
<evidence type="ECO:0000313" key="3">
    <source>
        <dbReference type="Proteomes" id="UP000017836"/>
    </source>
</evidence>
<evidence type="ECO:0000313" key="2">
    <source>
        <dbReference type="EMBL" id="ERN08849.1"/>
    </source>
</evidence>
<sequence length="94" mass="10543">MCRTGLCSCFSSTEKEKEEVQPQWKDEESEVKEESPPSMKRVSEEGKHLPKKLTSLSEKANKYIARIKGMPKTKSELSDAASLPPPPLHPSKET</sequence>
<protein>
    <submittedName>
        <fullName evidence="2">Uncharacterized protein</fullName>
    </submittedName>
</protein>
<accession>W1PM47</accession>
<name>W1PM47_AMBTC</name>
<dbReference type="AlphaFoldDB" id="W1PM47"/>
<evidence type="ECO:0000256" key="1">
    <source>
        <dbReference type="SAM" id="MobiDB-lite"/>
    </source>
</evidence>
<feature type="compositionally biased region" description="Basic and acidic residues" evidence="1">
    <location>
        <begin position="13"/>
        <end position="26"/>
    </location>
</feature>
<keyword evidence="3" id="KW-1185">Reference proteome</keyword>
<proteinExistence type="predicted"/>